<dbReference type="Proteomes" id="UP000176631">
    <property type="component" value="Unassembled WGS sequence"/>
</dbReference>
<dbReference type="GO" id="GO:1902670">
    <property type="term" value="F:carbon dioxide binding"/>
    <property type="evidence" value="ECO:0007669"/>
    <property type="project" value="TreeGrafter"/>
</dbReference>
<sequence length="70" mass="7632">MCLATPVRVLKLNKTTATVDALGEEKDIDTSLLPNIKVGDYLYFSHGMAIKKVGKADAEKVLKIVKAWNG</sequence>
<proteinExistence type="inferred from homology"/>
<dbReference type="PRINTS" id="PR00445">
    <property type="entry name" value="HUPFHYPC"/>
</dbReference>
<comment type="caution">
    <text evidence="2">The sequence shown here is derived from an EMBL/GenBank/DDBJ whole genome shotgun (WGS) entry which is preliminary data.</text>
</comment>
<evidence type="ECO:0008006" key="4">
    <source>
        <dbReference type="Google" id="ProtNLM"/>
    </source>
</evidence>
<dbReference type="GO" id="GO:0005506">
    <property type="term" value="F:iron ion binding"/>
    <property type="evidence" value="ECO:0007669"/>
    <property type="project" value="TreeGrafter"/>
</dbReference>
<dbReference type="NCBIfam" id="TIGR00074">
    <property type="entry name" value="hypC_hupF"/>
    <property type="match status" value="1"/>
</dbReference>
<dbReference type="STRING" id="1802593.A2172_00710"/>
<evidence type="ECO:0000256" key="1">
    <source>
        <dbReference type="ARBA" id="ARBA00006018"/>
    </source>
</evidence>
<comment type="similarity">
    <text evidence="1">Belongs to the HupF/HypC family.</text>
</comment>
<gene>
    <name evidence="2" type="ORF">A2172_00710</name>
</gene>
<dbReference type="PANTHER" id="PTHR35177">
    <property type="entry name" value="HYDROGENASE MATURATION FACTOR HYBG"/>
    <property type="match status" value="1"/>
</dbReference>
<dbReference type="EMBL" id="MHCP01000015">
    <property type="protein sequence ID" value="OGY24054.1"/>
    <property type="molecule type" value="Genomic_DNA"/>
</dbReference>
<dbReference type="PANTHER" id="PTHR35177:SF2">
    <property type="entry name" value="HYDROGENASE MATURATION FACTOR HYBG"/>
    <property type="match status" value="1"/>
</dbReference>
<accession>A0A1G1W8V8</accession>
<dbReference type="AlphaFoldDB" id="A0A1G1W8V8"/>
<dbReference type="InterPro" id="IPR001109">
    <property type="entry name" value="Hydrogenase_HupF/HypC"/>
</dbReference>
<reference evidence="2 3" key="1">
    <citation type="journal article" date="2016" name="Nat. Commun.">
        <title>Thousands of microbial genomes shed light on interconnected biogeochemical processes in an aquifer system.</title>
        <authorList>
            <person name="Anantharaman K."/>
            <person name="Brown C.T."/>
            <person name="Hug L.A."/>
            <person name="Sharon I."/>
            <person name="Castelle C.J."/>
            <person name="Probst A.J."/>
            <person name="Thomas B.C."/>
            <person name="Singh A."/>
            <person name="Wilkins M.J."/>
            <person name="Karaoz U."/>
            <person name="Brodie E.L."/>
            <person name="Williams K.H."/>
            <person name="Hubbard S.S."/>
            <person name="Banfield J.F."/>
        </authorList>
    </citation>
    <scope>NUCLEOTIDE SEQUENCE [LARGE SCALE GENOMIC DNA]</scope>
</reference>
<dbReference type="Gene3D" id="2.30.30.140">
    <property type="match status" value="1"/>
</dbReference>
<dbReference type="GO" id="GO:0051604">
    <property type="term" value="P:protein maturation"/>
    <property type="evidence" value="ECO:0007669"/>
    <property type="project" value="TreeGrafter"/>
</dbReference>
<evidence type="ECO:0000313" key="2">
    <source>
        <dbReference type="EMBL" id="OGY24054.1"/>
    </source>
</evidence>
<organism evidence="2 3">
    <name type="scientific">Candidatus Woykebacteria bacterium RBG_13_40_15</name>
    <dbReference type="NCBI Taxonomy" id="1802593"/>
    <lineage>
        <taxon>Bacteria</taxon>
        <taxon>Candidatus Woykeibacteriota</taxon>
    </lineage>
</organism>
<evidence type="ECO:0000313" key="3">
    <source>
        <dbReference type="Proteomes" id="UP000176631"/>
    </source>
</evidence>
<dbReference type="Pfam" id="PF01455">
    <property type="entry name" value="HupF_HypC"/>
    <property type="match status" value="1"/>
</dbReference>
<name>A0A1G1W8V8_9BACT</name>
<protein>
    <recommendedName>
        <fullName evidence="4">Hydrogenase assembly protein HupF</fullName>
    </recommendedName>
</protein>
<dbReference type="SUPFAM" id="SSF159127">
    <property type="entry name" value="HupF/HypC-like"/>
    <property type="match status" value="1"/>
</dbReference>